<evidence type="ECO:0000256" key="6">
    <source>
        <dbReference type="ARBA" id="ARBA00022475"/>
    </source>
</evidence>
<dbReference type="PANTHER" id="PTHR37531:SF1">
    <property type="entry name" value="HEME EXPORTER PROTEIN D"/>
    <property type="match status" value="1"/>
</dbReference>
<gene>
    <name evidence="13" type="ORF">CAL19_15365</name>
</gene>
<dbReference type="GO" id="GO:1903607">
    <property type="term" value="P:cytochrome c biosynthetic process"/>
    <property type="evidence" value="ECO:0007669"/>
    <property type="project" value="TreeGrafter"/>
</dbReference>
<accession>A0A261QWY1</accession>
<comment type="function">
    <text evidence="1 12">Required for the export of heme to the periplasm for the biogenesis of c-type cytochromes.</text>
</comment>
<evidence type="ECO:0000256" key="3">
    <source>
        <dbReference type="ARBA" id="ARBA00008741"/>
    </source>
</evidence>
<dbReference type="Pfam" id="PF04995">
    <property type="entry name" value="CcmD"/>
    <property type="match status" value="1"/>
</dbReference>
<organism evidence="13 14">
    <name type="scientific">Bordetella genomosp. 7</name>
    <dbReference type="NCBI Taxonomy" id="1416805"/>
    <lineage>
        <taxon>Bacteria</taxon>
        <taxon>Pseudomonadati</taxon>
        <taxon>Pseudomonadota</taxon>
        <taxon>Betaproteobacteria</taxon>
        <taxon>Burkholderiales</taxon>
        <taxon>Alcaligenaceae</taxon>
        <taxon>Bordetella</taxon>
    </lineage>
</organism>
<dbReference type="GO" id="GO:0005886">
    <property type="term" value="C:plasma membrane"/>
    <property type="evidence" value="ECO:0007669"/>
    <property type="project" value="UniProtKB-SubCell"/>
</dbReference>
<evidence type="ECO:0000256" key="10">
    <source>
        <dbReference type="ARBA" id="ARBA00022989"/>
    </source>
</evidence>
<evidence type="ECO:0000256" key="8">
    <source>
        <dbReference type="ARBA" id="ARBA00022692"/>
    </source>
</evidence>
<keyword evidence="14" id="KW-1185">Reference proteome</keyword>
<dbReference type="GO" id="GO:0017004">
    <property type="term" value="P:cytochrome complex assembly"/>
    <property type="evidence" value="ECO:0007669"/>
    <property type="project" value="UniProtKB-KW"/>
</dbReference>
<sequence>MAFSSIEDFLAMDGHGAYVWASYGIAVASLGWNAVHPLLQRRRFLRLQKRRALGEATP</sequence>
<dbReference type="PANTHER" id="PTHR37531">
    <property type="entry name" value="HEME EXPORTER PROTEIN D"/>
    <property type="match status" value="1"/>
</dbReference>
<dbReference type="InterPro" id="IPR007078">
    <property type="entry name" value="Haem_export_protD_CcmD"/>
</dbReference>
<name>A0A261QWY1_9BORD</name>
<comment type="caution">
    <text evidence="13">The sequence shown here is derived from an EMBL/GenBank/DDBJ whole genome shotgun (WGS) entry which is preliminary data.</text>
</comment>
<evidence type="ECO:0000256" key="1">
    <source>
        <dbReference type="ARBA" id="ARBA00002442"/>
    </source>
</evidence>
<comment type="subcellular location">
    <subcellularLocation>
        <location evidence="2 12">Cell inner membrane</location>
        <topology evidence="2 12">Single-pass membrane protein</topology>
    </subcellularLocation>
</comment>
<dbReference type="InterPro" id="IPR052075">
    <property type="entry name" value="Heme_exporter_D"/>
</dbReference>
<evidence type="ECO:0000256" key="12">
    <source>
        <dbReference type="RuleBase" id="RU363101"/>
    </source>
</evidence>
<dbReference type="EMBL" id="NEVK01000007">
    <property type="protein sequence ID" value="OZI17308.1"/>
    <property type="molecule type" value="Genomic_DNA"/>
</dbReference>
<evidence type="ECO:0000313" key="13">
    <source>
        <dbReference type="EMBL" id="OZI17308.1"/>
    </source>
</evidence>
<keyword evidence="10 12" id="KW-1133">Transmembrane helix</keyword>
<keyword evidence="11 12" id="KW-0472">Membrane</keyword>
<evidence type="ECO:0000313" key="14">
    <source>
        <dbReference type="Proteomes" id="UP000216947"/>
    </source>
</evidence>
<feature type="transmembrane region" description="Helical" evidence="12">
    <location>
        <begin position="20"/>
        <end position="39"/>
    </location>
</feature>
<keyword evidence="7 12" id="KW-0997">Cell inner membrane</keyword>
<evidence type="ECO:0000256" key="5">
    <source>
        <dbReference type="ARBA" id="ARBA00022448"/>
    </source>
</evidence>
<protein>
    <recommendedName>
        <fullName evidence="4 12">Heme exporter protein D</fullName>
    </recommendedName>
</protein>
<dbReference type="AlphaFoldDB" id="A0A261QWY1"/>
<evidence type="ECO:0000256" key="2">
    <source>
        <dbReference type="ARBA" id="ARBA00004377"/>
    </source>
</evidence>
<evidence type="ECO:0000256" key="9">
    <source>
        <dbReference type="ARBA" id="ARBA00022748"/>
    </source>
</evidence>
<reference evidence="14" key="1">
    <citation type="submission" date="2017-05" db="EMBL/GenBank/DDBJ databases">
        <title>Complete and WGS of Bordetella genogroups.</title>
        <authorList>
            <person name="Spilker T."/>
            <person name="Lipuma J."/>
        </authorList>
    </citation>
    <scope>NUCLEOTIDE SEQUENCE [LARGE SCALE GENOMIC DNA]</scope>
    <source>
        <strain evidence="14">AU18089</strain>
    </source>
</reference>
<dbReference type="GO" id="GO:0015886">
    <property type="term" value="P:heme transport"/>
    <property type="evidence" value="ECO:0007669"/>
    <property type="project" value="InterPro"/>
</dbReference>
<comment type="similarity">
    <text evidence="3 12">Belongs to the CcmD/CycX/HelD family.</text>
</comment>
<keyword evidence="5 12" id="KW-0813">Transport</keyword>
<dbReference type="Proteomes" id="UP000216947">
    <property type="component" value="Unassembled WGS sequence"/>
</dbReference>
<keyword evidence="6 12" id="KW-1003">Cell membrane</keyword>
<dbReference type="NCBIfam" id="TIGR03141">
    <property type="entry name" value="cytochro_ccmD"/>
    <property type="match status" value="1"/>
</dbReference>
<evidence type="ECO:0000256" key="7">
    <source>
        <dbReference type="ARBA" id="ARBA00022519"/>
    </source>
</evidence>
<evidence type="ECO:0000256" key="4">
    <source>
        <dbReference type="ARBA" id="ARBA00016461"/>
    </source>
</evidence>
<keyword evidence="8 12" id="KW-0812">Transmembrane</keyword>
<keyword evidence="9 12" id="KW-0201">Cytochrome c-type biogenesis</keyword>
<proteinExistence type="inferred from homology"/>
<evidence type="ECO:0000256" key="11">
    <source>
        <dbReference type="ARBA" id="ARBA00023136"/>
    </source>
</evidence>